<dbReference type="GO" id="GO:0003952">
    <property type="term" value="F:NAD+ synthase (glutamine-hydrolyzing) activity"/>
    <property type="evidence" value="ECO:0007669"/>
    <property type="project" value="UniProtKB-UniRule"/>
</dbReference>
<accession>B9KYB4</accession>
<dbReference type="Gene3D" id="3.60.110.10">
    <property type="entry name" value="Carbon-nitrogen hydrolase"/>
    <property type="match status" value="1"/>
</dbReference>
<keyword evidence="4 7" id="KW-0547">Nucleotide-binding</keyword>
<dbReference type="Pfam" id="PF02540">
    <property type="entry name" value="NAD_synthase"/>
    <property type="match status" value="1"/>
</dbReference>
<feature type="binding site" evidence="7">
    <location>
        <position position="180"/>
    </location>
    <ligand>
        <name>L-glutamine</name>
        <dbReference type="ChEBI" id="CHEBI:58359"/>
    </ligand>
</feature>
<organism evidence="12 13">
    <name type="scientific">Thermomicrobium roseum (strain ATCC 27502 / DSM 5159 / P-2)</name>
    <dbReference type="NCBI Taxonomy" id="309801"/>
    <lineage>
        <taxon>Bacteria</taxon>
        <taxon>Pseudomonadati</taxon>
        <taxon>Thermomicrobiota</taxon>
        <taxon>Thermomicrobia</taxon>
        <taxon>Thermomicrobiales</taxon>
        <taxon>Thermomicrobiaceae</taxon>
        <taxon>Thermomicrobium</taxon>
    </lineage>
</organism>
<feature type="active site" description="Nucleophile; for glutaminase activity" evidence="7">
    <location>
        <position position="153"/>
    </location>
</feature>
<gene>
    <name evidence="7" type="primary">nadE</name>
    <name evidence="12" type="ordered locus">trd_0459</name>
</gene>
<evidence type="ECO:0000256" key="1">
    <source>
        <dbReference type="ARBA" id="ARBA00005188"/>
    </source>
</evidence>
<evidence type="ECO:0000256" key="10">
    <source>
        <dbReference type="RuleBase" id="RU003811"/>
    </source>
</evidence>
<dbReference type="InterPro" id="IPR000132">
    <property type="entry name" value="Nitrilase/CN_hydratase_CS"/>
</dbReference>
<dbReference type="InterPro" id="IPR014729">
    <property type="entry name" value="Rossmann-like_a/b/a_fold"/>
</dbReference>
<dbReference type="GO" id="GO:0009435">
    <property type="term" value="P:NAD+ biosynthetic process"/>
    <property type="evidence" value="ECO:0007669"/>
    <property type="project" value="UniProtKB-UniRule"/>
</dbReference>
<evidence type="ECO:0000256" key="6">
    <source>
        <dbReference type="ARBA" id="ARBA00023027"/>
    </source>
</evidence>
<dbReference type="InterPro" id="IPR003694">
    <property type="entry name" value="NAD_synthase"/>
</dbReference>
<dbReference type="Pfam" id="PF00795">
    <property type="entry name" value="CN_hydrolase"/>
    <property type="match status" value="1"/>
</dbReference>
<feature type="binding site" evidence="7">
    <location>
        <position position="447"/>
    </location>
    <ligand>
        <name>deamido-NAD(+)</name>
        <dbReference type="ChEBI" id="CHEBI:58437"/>
        <note>ligand shared between two neighboring subunits</note>
    </ligand>
</feature>
<comment type="similarity">
    <text evidence="10">Belongs to the NAD synthetase family.</text>
</comment>
<evidence type="ECO:0000313" key="12">
    <source>
        <dbReference type="EMBL" id="ACM06323.1"/>
    </source>
</evidence>
<feature type="active site" description="For glutaminase activity" evidence="7">
    <location>
        <position position="117"/>
    </location>
</feature>
<keyword evidence="3 7" id="KW-0436">Ligase</keyword>
<comment type="caution">
    <text evidence="7">Lacks conserved residue(s) required for the propagation of feature annotation.</text>
</comment>
<dbReference type="PANTHER" id="PTHR23090:SF9">
    <property type="entry name" value="GLUTAMINE-DEPENDENT NAD(+) SYNTHETASE"/>
    <property type="match status" value="1"/>
</dbReference>
<proteinExistence type="inferred from homology"/>
<dbReference type="FunFam" id="3.40.50.620:FF:000106">
    <property type="entry name" value="Glutamine-dependent NAD(+) synthetase"/>
    <property type="match status" value="1"/>
</dbReference>
<reference evidence="12 13" key="1">
    <citation type="journal article" date="2009" name="PLoS ONE">
        <title>Complete genome sequence of the aerobic CO-oxidizing thermophile Thermomicrobium roseum.</title>
        <authorList>
            <person name="Wu D."/>
            <person name="Raymond J."/>
            <person name="Wu M."/>
            <person name="Chatterji S."/>
            <person name="Ren Q."/>
            <person name="Graham J.E."/>
            <person name="Bryant D.A."/>
            <person name="Robb F."/>
            <person name="Colman A."/>
            <person name="Tallon L.J."/>
            <person name="Badger J.H."/>
            <person name="Madupu R."/>
            <person name="Ward N.L."/>
            <person name="Eisen J.A."/>
        </authorList>
    </citation>
    <scope>NUCLEOTIDE SEQUENCE [LARGE SCALE GENOMIC DNA]</scope>
    <source>
        <strain evidence="13">ATCC 27502 / DSM 5159 / P-2</strain>
    </source>
</reference>
<comment type="catalytic activity">
    <reaction evidence="7 8">
        <text>deamido-NAD(+) + L-glutamine + ATP + H2O = L-glutamate + AMP + diphosphate + NAD(+) + H(+)</text>
        <dbReference type="Rhea" id="RHEA:24384"/>
        <dbReference type="ChEBI" id="CHEBI:15377"/>
        <dbReference type="ChEBI" id="CHEBI:15378"/>
        <dbReference type="ChEBI" id="CHEBI:29985"/>
        <dbReference type="ChEBI" id="CHEBI:30616"/>
        <dbReference type="ChEBI" id="CHEBI:33019"/>
        <dbReference type="ChEBI" id="CHEBI:57540"/>
        <dbReference type="ChEBI" id="CHEBI:58359"/>
        <dbReference type="ChEBI" id="CHEBI:58437"/>
        <dbReference type="ChEBI" id="CHEBI:456215"/>
        <dbReference type="EC" id="6.3.5.1"/>
    </reaction>
</comment>
<dbReference type="GO" id="GO:0005737">
    <property type="term" value="C:cytoplasm"/>
    <property type="evidence" value="ECO:0007669"/>
    <property type="project" value="InterPro"/>
</dbReference>
<dbReference type="InterPro" id="IPR003010">
    <property type="entry name" value="C-N_Hydrolase"/>
</dbReference>
<feature type="binding site" evidence="7">
    <location>
        <position position="123"/>
    </location>
    <ligand>
        <name>L-glutamine</name>
        <dbReference type="ChEBI" id="CHEBI:58359"/>
    </ligand>
</feature>
<dbReference type="InterPro" id="IPR014445">
    <property type="entry name" value="Gln-dep_NAD_synthase"/>
</dbReference>
<evidence type="ECO:0000256" key="9">
    <source>
        <dbReference type="PROSITE-ProRule" id="PRU10139"/>
    </source>
</evidence>
<dbReference type="PIRSF" id="PIRSF006630">
    <property type="entry name" value="NADS_GAT"/>
    <property type="match status" value="1"/>
</dbReference>
<dbReference type="AlphaFoldDB" id="B9KYB4"/>
<evidence type="ECO:0000256" key="3">
    <source>
        <dbReference type="ARBA" id="ARBA00022598"/>
    </source>
</evidence>
<feature type="binding site" evidence="7">
    <location>
        <position position="557"/>
    </location>
    <ligand>
        <name>deamido-NAD(+)</name>
        <dbReference type="ChEBI" id="CHEBI:58437"/>
        <note>ligand shared between two neighboring subunits</note>
    </ligand>
</feature>
<evidence type="ECO:0000256" key="5">
    <source>
        <dbReference type="ARBA" id="ARBA00022840"/>
    </source>
</evidence>
<dbReference type="SUPFAM" id="SSF52402">
    <property type="entry name" value="Adenine nucleotide alpha hydrolases-like"/>
    <property type="match status" value="1"/>
</dbReference>
<evidence type="ECO:0000256" key="4">
    <source>
        <dbReference type="ARBA" id="ARBA00022741"/>
    </source>
</evidence>
<dbReference type="STRING" id="309801.trd_0459"/>
<feature type="binding site" evidence="7">
    <location>
        <position position="186"/>
    </location>
    <ligand>
        <name>L-glutamine</name>
        <dbReference type="ChEBI" id="CHEBI:58359"/>
    </ligand>
</feature>
<dbReference type="GO" id="GO:0005524">
    <property type="term" value="F:ATP binding"/>
    <property type="evidence" value="ECO:0007669"/>
    <property type="project" value="UniProtKB-UniRule"/>
</dbReference>
<dbReference type="eggNOG" id="COG0171">
    <property type="taxonomic scope" value="Bacteria"/>
</dbReference>
<evidence type="ECO:0000256" key="2">
    <source>
        <dbReference type="ARBA" id="ARBA00007145"/>
    </source>
</evidence>
<feature type="binding site" evidence="7">
    <location>
        <position position="418"/>
    </location>
    <ligand>
        <name>deamido-NAD(+)</name>
        <dbReference type="ChEBI" id="CHEBI:58437"/>
        <note>ligand shared between two neighboring subunits</note>
    </ligand>
</feature>
<dbReference type="UniPathway" id="UPA00253">
    <property type="reaction ID" value="UER00334"/>
</dbReference>
<dbReference type="NCBIfam" id="TIGR00552">
    <property type="entry name" value="nadE"/>
    <property type="match status" value="1"/>
</dbReference>
<dbReference type="GO" id="GO:0004359">
    <property type="term" value="F:glutaminase activity"/>
    <property type="evidence" value="ECO:0007669"/>
    <property type="project" value="InterPro"/>
</dbReference>
<dbReference type="Proteomes" id="UP000000447">
    <property type="component" value="Chromosome"/>
</dbReference>
<dbReference type="HAMAP" id="MF_02090">
    <property type="entry name" value="NadE_glutamine_dep"/>
    <property type="match status" value="1"/>
</dbReference>
<evidence type="ECO:0000256" key="7">
    <source>
        <dbReference type="HAMAP-Rule" id="MF_02090"/>
    </source>
</evidence>
<feature type="active site" description="Proton acceptor" evidence="9">
    <location>
        <position position="50"/>
    </location>
</feature>
<dbReference type="GO" id="GO:0008795">
    <property type="term" value="F:NAD+ synthase activity"/>
    <property type="evidence" value="ECO:0007669"/>
    <property type="project" value="UniProtKB-UniRule"/>
</dbReference>
<dbReference type="SUPFAM" id="SSF56317">
    <property type="entry name" value="Carbon-nitrogen hydrolase"/>
    <property type="match status" value="1"/>
</dbReference>
<name>B9KYB4_THERP</name>
<dbReference type="PROSITE" id="PS50263">
    <property type="entry name" value="CN_HYDROLASE"/>
    <property type="match status" value="1"/>
</dbReference>
<dbReference type="InterPro" id="IPR036526">
    <property type="entry name" value="C-N_Hydrolase_sf"/>
</dbReference>
<dbReference type="eggNOG" id="COG0388">
    <property type="taxonomic scope" value="Bacteria"/>
</dbReference>
<dbReference type="CDD" id="cd07570">
    <property type="entry name" value="GAT_Gln-NAD-synth"/>
    <property type="match status" value="1"/>
</dbReference>
<feature type="active site" description="Proton acceptor; for glutaminase activity" evidence="7">
    <location>
        <position position="50"/>
    </location>
</feature>
<dbReference type="PROSITE" id="PS00920">
    <property type="entry name" value="NITRIL_CHT_1"/>
    <property type="match status" value="1"/>
</dbReference>
<dbReference type="CDD" id="cd00553">
    <property type="entry name" value="NAD_synthase"/>
    <property type="match status" value="1"/>
</dbReference>
<evidence type="ECO:0000313" key="13">
    <source>
        <dbReference type="Proteomes" id="UP000000447"/>
    </source>
</evidence>
<keyword evidence="6 7" id="KW-0520">NAD</keyword>
<keyword evidence="13" id="KW-1185">Reference proteome</keyword>
<dbReference type="KEGG" id="tro:trd_0459"/>
<dbReference type="InterPro" id="IPR022310">
    <property type="entry name" value="NAD/GMP_synthase"/>
</dbReference>
<dbReference type="NCBIfam" id="NF010588">
    <property type="entry name" value="PRK13981.1"/>
    <property type="match status" value="1"/>
</dbReference>
<dbReference type="Gene3D" id="3.40.50.620">
    <property type="entry name" value="HUPs"/>
    <property type="match status" value="1"/>
</dbReference>
<dbReference type="PANTHER" id="PTHR23090">
    <property type="entry name" value="NH 3 /GLUTAMINE-DEPENDENT NAD + SYNTHETASE"/>
    <property type="match status" value="1"/>
</dbReference>
<dbReference type="HOGENOM" id="CLU_022313_2_0_0"/>
<comment type="similarity">
    <text evidence="2 7 8">In the C-terminal section; belongs to the NAD synthetase family.</text>
</comment>
<evidence type="ECO:0000259" key="11">
    <source>
        <dbReference type="PROSITE" id="PS50263"/>
    </source>
</evidence>
<feature type="binding site" evidence="7">
    <location>
        <position position="442"/>
    </location>
    <ligand>
        <name>ATP</name>
        <dbReference type="ChEBI" id="CHEBI:30616"/>
    </ligand>
</feature>
<protein>
    <recommendedName>
        <fullName evidence="7 8">Glutamine-dependent NAD(+) synthetase</fullName>
        <ecNumber evidence="7 8">6.3.5.1</ecNumber>
    </recommendedName>
    <alternativeName>
        <fullName evidence="7 8">NAD(+) synthase [glutamine-hydrolyzing]</fullName>
    </alternativeName>
</protein>
<feature type="domain" description="CN hydrolase" evidence="11">
    <location>
        <begin position="10"/>
        <end position="250"/>
    </location>
</feature>
<keyword evidence="5 7" id="KW-0067">ATP-binding</keyword>
<comment type="pathway">
    <text evidence="1 7 8">Cofactor biosynthesis; NAD(+) biosynthesis; NAD(+) from deamido-NAD(+) (L-Gln route): step 1/1.</text>
</comment>
<dbReference type="EMBL" id="CP001275">
    <property type="protein sequence ID" value="ACM06323.1"/>
    <property type="molecule type" value="Genomic_DNA"/>
</dbReference>
<comment type="function">
    <text evidence="7">Catalyzes the ATP-dependent amidation of deamido-NAD to form NAD. Uses L-glutamine as a nitrogen source.</text>
</comment>
<sequence>MVEEMTRDTWRIALAQIDPTVGDFSGNVRLIRERAREAAQLGAHIVAFPELVITGYPPEDLLLKVSFIDAARRALHLLLDAIPDRVLIVGVPWVESGILYNGAAILARGEIVAVVPKHHLPTYGVFDEDRYFARGSHTFRFLWGNLRFGVTICEDIWYPIGPASSLATRGIDLLVNINGSPYHRGKWIQRQVMLQTRAADAGCYLAYVNMVGGQDELVFDGNSIVLDPNGTILARGTSFEEDLIVVDLPITRVLSSWLHDPRRRWLARAESQPALPVVDREIPLPVPGEQLPPLPESVQRPRTPLEGVAEVYQALVTGVRDYVRKTGFRTAVIGLSGGIDSSLTACIAADALGPENVTGLSMPSRYSSRHSIEDAEELARNLGIRFLIVPIEPVHRVFREVLAPLGNQPEEPDVADENLQARIRGTILMTYSNRFGPIVLTTGNKSEMACGYATLYGDMAGGFAVLKDVPKLLVYQLARYRNSISPVIPERVFVKPPSAELRPNQKDVDTLPPFEILDPLLELYVEQDLSREELIRHGFDPEIVDRVIMMVDRAEYKRRQAAPGVKLTPRAFGRDRRLPIANWFHG</sequence>
<feature type="binding site" evidence="7">
    <location>
        <begin position="334"/>
        <end position="341"/>
    </location>
    <ligand>
        <name>ATP</name>
        <dbReference type="ChEBI" id="CHEBI:30616"/>
    </ligand>
</feature>
<dbReference type="EC" id="6.3.5.1" evidence="7 8"/>
<evidence type="ECO:0000256" key="8">
    <source>
        <dbReference type="PIRNR" id="PIRNR006630"/>
    </source>
</evidence>
<dbReference type="GO" id="GO:0000257">
    <property type="term" value="F:nitrilase activity"/>
    <property type="evidence" value="ECO:0007669"/>
    <property type="project" value="UniProtKB-ARBA"/>
</dbReference>